<feature type="signal peptide" evidence="1">
    <location>
        <begin position="1"/>
        <end position="18"/>
    </location>
</feature>
<protein>
    <submittedName>
        <fullName evidence="2">TN</fullName>
    </submittedName>
</protein>
<dbReference type="OrthoDB" id="6057188at2759"/>
<evidence type="ECO:0000256" key="1">
    <source>
        <dbReference type="SAM" id="SignalP"/>
    </source>
</evidence>
<keyword evidence="1" id="KW-0732">Signal</keyword>
<dbReference type="Proteomes" id="UP000507470">
    <property type="component" value="Unassembled WGS sequence"/>
</dbReference>
<organism evidence="2 3">
    <name type="scientific">Mytilus coruscus</name>
    <name type="common">Sea mussel</name>
    <dbReference type="NCBI Taxonomy" id="42192"/>
    <lineage>
        <taxon>Eukaryota</taxon>
        <taxon>Metazoa</taxon>
        <taxon>Spiralia</taxon>
        <taxon>Lophotrochozoa</taxon>
        <taxon>Mollusca</taxon>
        <taxon>Bivalvia</taxon>
        <taxon>Autobranchia</taxon>
        <taxon>Pteriomorphia</taxon>
        <taxon>Mytilida</taxon>
        <taxon>Mytiloidea</taxon>
        <taxon>Mytilidae</taxon>
        <taxon>Mytilinae</taxon>
        <taxon>Mytilus</taxon>
    </lineage>
</organism>
<name>A0A6J8CIW2_MYTCO</name>
<keyword evidence="3" id="KW-1185">Reference proteome</keyword>
<dbReference type="EMBL" id="CACVKT020005443">
    <property type="protein sequence ID" value="CAC5395192.1"/>
    <property type="molecule type" value="Genomic_DNA"/>
</dbReference>
<gene>
    <name evidence="2" type="ORF">MCOR_29881</name>
</gene>
<reference evidence="2 3" key="1">
    <citation type="submission" date="2020-06" db="EMBL/GenBank/DDBJ databases">
        <authorList>
            <person name="Li R."/>
            <person name="Bekaert M."/>
        </authorList>
    </citation>
    <scope>NUCLEOTIDE SEQUENCE [LARGE SCALE GENOMIC DNA]</scope>
    <source>
        <strain evidence="3">wild</strain>
    </source>
</reference>
<evidence type="ECO:0000313" key="3">
    <source>
        <dbReference type="Proteomes" id="UP000507470"/>
    </source>
</evidence>
<dbReference type="AlphaFoldDB" id="A0A6J8CIW2"/>
<sequence>MKIVIVFLVVCILGYISGEDCPNNNPDQECGHVTCENHWHKACVSNTCTCLHSTDGGQACTNKGQCDAIPSWDCSASRRHCVDGRCRCSSKTPTGLPNVVQLNFISVGEETKNGDKEEEHFYCEKYLSRKAGHSQSYTNHSACVIGVSLLGKSFFTQAQVVVERGQNSASGLAIYLRVSVKEKEVMGDAIRCSIKGQLFEIPVLKQLPTTYLFRTAGV</sequence>
<evidence type="ECO:0000313" key="2">
    <source>
        <dbReference type="EMBL" id="CAC5395192.1"/>
    </source>
</evidence>
<accession>A0A6J8CIW2</accession>
<proteinExistence type="predicted"/>
<feature type="chain" id="PRO_5027010344" evidence="1">
    <location>
        <begin position="19"/>
        <end position="218"/>
    </location>
</feature>